<gene>
    <name evidence="4" type="ORF">B0I35DRAFT_434694</name>
</gene>
<dbReference type="AlphaFoldDB" id="A0A8K0SQT8"/>
<keyword evidence="2" id="KW-0472">Membrane</keyword>
<sequence length="254" mass="26380">MHLWIVVCFALGGGCAVTSVERAGPITTAPDRIYQDLAKRQEDDEAVCGFLDGEPVSCMGGHCGFLSVRRSGDVYAGCCDSSQCYFYTTCLENRSADGDMTLGCVGSSSACAINYWVDEGATGYSCAESSTINLITHISETSFPMPSSSEPTGGGEPSTGTVSPTQTEAFPTQSGSPTLSASPTKTAGDDGSPPGLGSEHGTFSHRFPAQPDVNQNTDLNTQQRIGAGVGSGVLGSLFLGVFLIFGCLLPLRRS</sequence>
<feature type="transmembrane region" description="Helical" evidence="2">
    <location>
        <begin position="225"/>
        <end position="251"/>
    </location>
</feature>
<evidence type="ECO:0000256" key="1">
    <source>
        <dbReference type="SAM" id="MobiDB-lite"/>
    </source>
</evidence>
<evidence type="ECO:0000256" key="3">
    <source>
        <dbReference type="SAM" id="SignalP"/>
    </source>
</evidence>
<evidence type="ECO:0000313" key="4">
    <source>
        <dbReference type="EMBL" id="KAH7317183.1"/>
    </source>
</evidence>
<feature type="region of interest" description="Disordered" evidence="1">
    <location>
        <begin position="141"/>
        <end position="216"/>
    </location>
</feature>
<name>A0A8K0SQT8_9HYPO</name>
<keyword evidence="5" id="KW-1185">Reference proteome</keyword>
<keyword evidence="2" id="KW-0812">Transmembrane</keyword>
<feature type="signal peptide" evidence="3">
    <location>
        <begin position="1"/>
        <end position="16"/>
    </location>
</feature>
<proteinExistence type="predicted"/>
<comment type="caution">
    <text evidence="4">The sequence shown here is derived from an EMBL/GenBank/DDBJ whole genome shotgun (WGS) entry which is preliminary data.</text>
</comment>
<feature type="chain" id="PRO_5035458067" evidence="3">
    <location>
        <begin position="17"/>
        <end position="254"/>
    </location>
</feature>
<accession>A0A8K0SQT8</accession>
<keyword evidence="3" id="KW-0732">Signal</keyword>
<dbReference type="Proteomes" id="UP000813444">
    <property type="component" value="Unassembled WGS sequence"/>
</dbReference>
<keyword evidence="2" id="KW-1133">Transmembrane helix</keyword>
<feature type="compositionally biased region" description="Polar residues" evidence="1">
    <location>
        <begin position="166"/>
        <end position="185"/>
    </location>
</feature>
<protein>
    <submittedName>
        <fullName evidence="4">Uncharacterized protein</fullName>
    </submittedName>
</protein>
<dbReference type="OrthoDB" id="5347452at2759"/>
<dbReference type="EMBL" id="JAGPNK010000008">
    <property type="protein sequence ID" value="KAH7317183.1"/>
    <property type="molecule type" value="Genomic_DNA"/>
</dbReference>
<reference evidence="4" key="1">
    <citation type="journal article" date="2021" name="Nat. Commun.">
        <title>Genetic determinants of endophytism in the Arabidopsis root mycobiome.</title>
        <authorList>
            <person name="Mesny F."/>
            <person name="Miyauchi S."/>
            <person name="Thiergart T."/>
            <person name="Pickel B."/>
            <person name="Atanasova L."/>
            <person name="Karlsson M."/>
            <person name="Huettel B."/>
            <person name="Barry K.W."/>
            <person name="Haridas S."/>
            <person name="Chen C."/>
            <person name="Bauer D."/>
            <person name="Andreopoulos W."/>
            <person name="Pangilinan J."/>
            <person name="LaButti K."/>
            <person name="Riley R."/>
            <person name="Lipzen A."/>
            <person name="Clum A."/>
            <person name="Drula E."/>
            <person name="Henrissat B."/>
            <person name="Kohler A."/>
            <person name="Grigoriev I.V."/>
            <person name="Martin F.M."/>
            <person name="Hacquard S."/>
        </authorList>
    </citation>
    <scope>NUCLEOTIDE SEQUENCE</scope>
    <source>
        <strain evidence="4">MPI-CAGE-CH-0235</strain>
    </source>
</reference>
<evidence type="ECO:0000313" key="5">
    <source>
        <dbReference type="Proteomes" id="UP000813444"/>
    </source>
</evidence>
<organism evidence="4 5">
    <name type="scientific">Stachybotrys elegans</name>
    <dbReference type="NCBI Taxonomy" id="80388"/>
    <lineage>
        <taxon>Eukaryota</taxon>
        <taxon>Fungi</taxon>
        <taxon>Dikarya</taxon>
        <taxon>Ascomycota</taxon>
        <taxon>Pezizomycotina</taxon>
        <taxon>Sordariomycetes</taxon>
        <taxon>Hypocreomycetidae</taxon>
        <taxon>Hypocreales</taxon>
        <taxon>Stachybotryaceae</taxon>
        <taxon>Stachybotrys</taxon>
    </lineage>
</organism>
<evidence type="ECO:0000256" key="2">
    <source>
        <dbReference type="SAM" id="Phobius"/>
    </source>
</evidence>